<accession>A0A089LLF7</accession>
<dbReference type="HOGENOM" id="CLU_1784950_0_0_9"/>
<evidence type="ECO:0000313" key="2">
    <source>
        <dbReference type="Proteomes" id="UP000029518"/>
    </source>
</evidence>
<protein>
    <submittedName>
        <fullName evidence="1">Uncharacterized protein</fullName>
    </submittedName>
</protein>
<organism evidence="1 2">
    <name type="scientific">Paenibacillus borealis</name>
    <dbReference type="NCBI Taxonomy" id="160799"/>
    <lineage>
        <taxon>Bacteria</taxon>
        <taxon>Bacillati</taxon>
        <taxon>Bacillota</taxon>
        <taxon>Bacilli</taxon>
        <taxon>Bacillales</taxon>
        <taxon>Paenibacillaceae</taxon>
        <taxon>Paenibacillus</taxon>
    </lineage>
</organism>
<name>A0A089LLF7_PAEBO</name>
<evidence type="ECO:0000313" key="1">
    <source>
        <dbReference type="EMBL" id="AIQ59988.1"/>
    </source>
</evidence>
<dbReference type="EMBL" id="CP009285">
    <property type="protein sequence ID" value="AIQ59988.1"/>
    <property type="molecule type" value="Genomic_DNA"/>
</dbReference>
<dbReference type="AlphaFoldDB" id="A0A089LLF7"/>
<dbReference type="RefSeq" id="WP_042216324.1">
    <property type="nucleotide sequence ID" value="NZ_CP009285.1"/>
</dbReference>
<dbReference type="OrthoDB" id="2612080at2"/>
<reference evidence="1" key="1">
    <citation type="submission" date="2014-08" db="EMBL/GenBank/DDBJ databases">
        <title>Comparative genomics of the Paenibacillus odorifer group.</title>
        <authorList>
            <person name="den Bakker H.C."/>
            <person name="Tsai Y.-C.Y.-C."/>
            <person name="Martin N."/>
            <person name="Korlach J."/>
            <person name="Wiedmann M."/>
        </authorList>
    </citation>
    <scope>NUCLEOTIDE SEQUENCE [LARGE SCALE GENOMIC DNA]</scope>
    <source>
        <strain evidence="1">DSM 13188</strain>
    </source>
</reference>
<dbReference type="Proteomes" id="UP000029518">
    <property type="component" value="Chromosome"/>
</dbReference>
<sequence>MFQPQHPSYDISELRSLYGGPALKAPDLNAETPNSNEVNIETEYDIYDNLSELSNYSDLVVVASPMDDFENRKHIATFYDTGDLQDYYTLNNLSIKKVLAGDSSDIGENLEVIESNAIVDFGLQKVKMVNDGYQETQKEQNIFYS</sequence>
<dbReference type="KEGG" id="pbd:PBOR_25835"/>
<gene>
    <name evidence="1" type="ORF">PBOR_25835</name>
</gene>
<proteinExistence type="predicted"/>
<keyword evidence="2" id="KW-1185">Reference proteome</keyword>